<organism evidence="1">
    <name type="scientific">Anopheles marajoara</name>
    <dbReference type="NCBI Taxonomy" id="58244"/>
    <lineage>
        <taxon>Eukaryota</taxon>
        <taxon>Metazoa</taxon>
        <taxon>Ecdysozoa</taxon>
        <taxon>Arthropoda</taxon>
        <taxon>Hexapoda</taxon>
        <taxon>Insecta</taxon>
        <taxon>Pterygota</taxon>
        <taxon>Neoptera</taxon>
        <taxon>Endopterygota</taxon>
        <taxon>Diptera</taxon>
        <taxon>Nematocera</taxon>
        <taxon>Culicoidea</taxon>
        <taxon>Culicidae</taxon>
        <taxon>Anophelinae</taxon>
        <taxon>Anopheles</taxon>
    </lineage>
</organism>
<dbReference type="AlphaFoldDB" id="A0A2M4C3V5"/>
<reference evidence="1" key="1">
    <citation type="submission" date="2018-01" db="EMBL/GenBank/DDBJ databases">
        <title>An insight into the sialome of Amazonian anophelines.</title>
        <authorList>
            <person name="Ribeiro J.M."/>
            <person name="Scarpassa V."/>
            <person name="Calvo E."/>
        </authorList>
    </citation>
    <scope>NUCLEOTIDE SEQUENCE</scope>
    <source>
        <tissue evidence="1">Salivary glands</tissue>
    </source>
</reference>
<name>A0A2M4C3V5_9DIPT</name>
<accession>A0A2M4C3V5</accession>
<dbReference type="EMBL" id="GGFJ01010841">
    <property type="protein sequence ID" value="MBW59982.1"/>
    <property type="molecule type" value="Transcribed_RNA"/>
</dbReference>
<dbReference type="AntiFam" id="ANF00062">
    <property type="entry name" value="Shadow ORF (opposite ABC transporter protein)"/>
</dbReference>
<evidence type="ECO:0000313" key="1">
    <source>
        <dbReference type="EMBL" id="MBW59982.1"/>
    </source>
</evidence>
<proteinExistence type="predicted"/>
<sequence>MRPFSRTKISSASITVESRWAMQMLVLLSVARANACSIFCSVIESKLLVASSNTRMGEFFKMARAIATRCFSPPDSFNPRSPTCVSYCFGHCRMDSCRSAIRAASSSSACDRDRSP</sequence>
<protein>
    <submittedName>
        <fullName evidence="1">Putative transposase is481 family</fullName>
    </submittedName>
</protein>